<evidence type="ECO:0000313" key="1">
    <source>
        <dbReference type="EMBL" id="KAK8834960.1"/>
    </source>
</evidence>
<name>A0ABR2GLZ4_9EUKA</name>
<evidence type="ECO:0000313" key="3">
    <source>
        <dbReference type="Proteomes" id="UP001470230"/>
    </source>
</evidence>
<evidence type="ECO:0000313" key="2">
    <source>
        <dbReference type="EMBL" id="KAK8899281.1"/>
    </source>
</evidence>
<dbReference type="EMBL" id="JAPFFF010000001">
    <property type="protein sequence ID" value="KAK8899281.1"/>
    <property type="molecule type" value="Genomic_DNA"/>
</dbReference>
<gene>
    <name evidence="2" type="ORF">M9Y10_001593</name>
    <name evidence="1" type="ORF">M9Y10_019992</name>
</gene>
<keyword evidence="3" id="KW-1185">Reference proteome</keyword>
<dbReference type="Proteomes" id="UP001470230">
    <property type="component" value="Unassembled WGS sequence"/>
</dbReference>
<protein>
    <recommendedName>
        <fullName evidence="4">UBC core domain-containing protein</fullName>
    </recommendedName>
</protein>
<accession>A0ABR2GLZ4</accession>
<proteinExistence type="predicted"/>
<comment type="caution">
    <text evidence="1">The sequence shown here is derived from an EMBL/GenBank/DDBJ whole genome shotgun (WGS) entry which is preliminary data.</text>
</comment>
<evidence type="ECO:0008006" key="4">
    <source>
        <dbReference type="Google" id="ProtNLM"/>
    </source>
</evidence>
<sequence length="106" mass="12688">MFLIVFPENYPSDEPCFKLISNAKIEGEVSSSMFRIDMSDYTNETRLKVLLSKLNDRLKTFKVTPNKDDTLESFDQIEGRFYVQYGEREKSDGYFQKLEKVRRRYY</sequence>
<organism evidence="1 3">
    <name type="scientific">Tritrichomonas musculus</name>
    <dbReference type="NCBI Taxonomy" id="1915356"/>
    <lineage>
        <taxon>Eukaryota</taxon>
        <taxon>Metamonada</taxon>
        <taxon>Parabasalia</taxon>
        <taxon>Tritrichomonadida</taxon>
        <taxon>Tritrichomonadidae</taxon>
        <taxon>Tritrichomonas</taxon>
    </lineage>
</organism>
<reference evidence="1 3" key="1">
    <citation type="submission" date="2024-04" db="EMBL/GenBank/DDBJ databases">
        <title>Tritrichomonas musculus Genome.</title>
        <authorList>
            <person name="Alves-Ferreira E."/>
            <person name="Grigg M."/>
            <person name="Lorenzi H."/>
            <person name="Galac M."/>
        </authorList>
    </citation>
    <scope>NUCLEOTIDE SEQUENCE [LARGE SCALE GENOMIC DNA]</scope>
    <source>
        <strain evidence="1 3">EAF2021</strain>
    </source>
</reference>
<dbReference type="EMBL" id="JAPFFF010000259">
    <property type="protein sequence ID" value="KAK8834960.1"/>
    <property type="molecule type" value="Genomic_DNA"/>
</dbReference>